<dbReference type="InterPro" id="IPR001865">
    <property type="entry name" value="Ribosomal_uS2"/>
</dbReference>
<dbReference type="PROSITE" id="PS00962">
    <property type="entry name" value="RIBOSOMAL_S2_1"/>
    <property type="match status" value="1"/>
</dbReference>
<evidence type="ECO:0000256" key="3">
    <source>
        <dbReference type="ARBA" id="ARBA00023274"/>
    </source>
</evidence>
<comment type="similarity">
    <text evidence="1 5">Belongs to the universal ribosomal protein uS2 family.</text>
</comment>
<evidence type="ECO:0000256" key="4">
    <source>
        <dbReference type="ARBA" id="ARBA00035256"/>
    </source>
</evidence>
<dbReference type="PANTHER" id="PTHR12534">
    <property type="entry name" value="30S RIBOSOMAL PROTEIN S2 PROKARYOTIC AND ORGANELLAR"/>
    <property type="match status" value="1"/>
</dbReference>
<dbReference type="PRINTS" id="PR00395">
    <property type="entry name" value="RIBOSOMALS2"/>
</dbReference>
<dbReference type="InterPro" id="IPR018130">
    <property type="entry name" value="Ribosomal_uS2_CS"/>
</dbReference>
<dbReference type="EMBL" id="PFBY01000011">
    <property type="protein sequence ID" value="PIR76676.1"/>
    <property type="molecule type" value="Genomic_DNA"/>
</dbReference>
<dbReference type="CDD" id="cd01425">
    <property type="entry name" value="RPS2"/>
    <property type="match status" value="1"/>
</dbReference>
<accession>A0A2H0TYT1</accession>
<name>A0A2H0TYT1_9BACT</name>
<evidence type="ECO:0000256" key="1">
    <source>
        <dbReference type="ARBA" id="ARBA00006242"/>
    </source>
</evidence>
<protein>
    <recommendedName>
        <fullName evidence="4 5">Small ribosomal subunit protein uS2</fullName>
    </recommendedName>
</protein>
<dbReference type="Gene3D" id="1.10.287.610">
    <property type="entry name" value="Helix hairpin bin"/>
    <property type="match status" value="1"/>
</dbReference>
<dbReference type="PANTHER" id="PTHR12534:SF0">
    <property type="entry name" value="SMALL RIBOSOMAL SUBUNIT PROTEIN US2M"/>
    <property type="match status" value="1"/>
</dbReference>
<evidence type="ECO:0000256" key="5">
    <source>
        <dbReference type="HAMAP-Rule" id="MF_00291"/>
    </source>
</evidence>
<comment type="caution">
    <text evidence="6">The sequence shown here is derived from an EMBL/GenBank/DDBJ whole genome shotgun (WGS) entry which is preliminary data.</text>
</comment>
<dbReference type="Proteomes" id="UP000231530">
    <property type="component" value="Unassembled WGS sequence"/>
</dbReference>
<dbReference type="Pfam" id="PF00318">
    <property type="entry name" value="Ribosomal_S2"/>
    <property type="match status" value="1"/>
</dbReference>
<reference evidence="7" key="1">
    <citation type="submission" date="2017-09" db="EMBL/GenBank/DDBJ databases">
        <title>Depth-based differentiation of microbial function through sediment-hosted aquifers and enrichment of novel symbionts in the deep terrestrial subsurface.</title>
        <authorList>
            <person name="Probst A.J."/>
            <person name="Ladd B."/>
            <person name="Jarett J.K."/>
            <person name="Geller-Mcgrath D.E."/>
            <person name="Sieber C.M.K."/>
            <person name="Emerson J.B."/>
            <person name="Anantharaman K."/>
            <person name="Thomas B.C."/>
            <person name="Malmstrom R."/>
            <person name="Stieglmeier M."/>
            <person name="Klingl A."/>
            <person name="Woyke T."/>
            <person name="Ryan C.M."/>
            <person name="Banfield J.F."/>
        </authorList>
    </citation>
    <scope>NUCLEOTIDE SEQUENCE [LARGE SCALE GENOMIC DNA]</scope>
</reference>
<keyword evidence="3 5" id="KW-0687">Ribonucleoprotein</keyword>
<dbReference type="SUPFAM" id="SSF52313">
    <property type="entry name" value="Ribosomal protein S2"/>
    <property type="match status" value="1"/>
</dbReference>
<evidence type="ECO:0000313" key="7">
    <source>
        <dbReference type="Proteomes" id="UP000231530"/>
    </source>
</evidence>
<evidence type="ECO:0000313" key="6">
    <source>
        <dbReference type="EMBL" id="PIR76676.1"/>
    </source>
</evidence>
<keyword evidence="2 5" id="KW-0689">Ribosomal protein</keyword>
<dbReference type="Gene3D" id="3.40.50.10490">
    <property type="entry name" value="Glucose-6-phosphate isomerase like protein, domain 1"/>
    <property type="match status" value="1"/>
</dbReference>
<dbReference type="NCBIfam" id="TIGR01011">
    <property type="entry name" value="rpsB_bact"/>
    <property type="match status" value="1"/>
</dbReference>
<dbReference type="GO" id="GO:0022627">
    <property type="term" value="C:cytosolic small ribosomal subunit"/>
    <property type="evidence" value="ECO:0007669"/>
    <property type="project" value="TreeGrafter"/>
</dbReference>
<dbReference type="GO" id="GO:0003735">
    <property type="term" value="F:structural constituent of ribosome"/>
    <property type="evidence" value="ECO:0007669"/>
    <property type="project" value="InterPro"/>
</dbReference>
<organism evidence="6 7">
    <name type="scientific">Candidatus Magasanikbacteria bacterium CG10_big_fil_rev_8_21_14_0_10_42_10</name>
    <dbReference type="NCBI Taxonomy" id="1974649"/>
    <lineage>
        <taxon>Bacteria</taxon>
        <taxon>Candidatus Magasanikiibacteriota</taxon>
    </lineage>
</organism>
<proteinExistence type="inferred from homology"/>
<dbReference type="InterPro" id="IPR005706">
    <property type="entry name" value="Ribosomal_uS2_bac/mit/plastid"/>
</dbReference>
<dbReference type="HAMAP" id="MF_00291_B">
    <property type="entry name" value="Ribosomal_uS2_B"/>
    <property type="match status" value="1"/>
</dbReference>
<dbReference type="AlphaFoldDB" id="A0A2H0TYT1"/>
<dbReference type="GO" id="GO:0006412">
    <property type="term" value="P:translation"/>
    <property type="evidence" value="ECO:0007669"/>
    <property type="project" value="UniProtKB-UniRule"/>
</dbReference>
<sequence>MKIPTLEAMLQAGVHFGHQVSRWHPKMKQFIFTERNGVHIIDLEKTEDQLREVLPVVTQMVKDGKKILFVSTKPQAKDIVKEAAIGCGMPYLVDRWVGGLLTNFPEIKKLIQKYLSLQEQKASGELERYTKKEQLDIEREMEKMEQMIGGLVDLKGLPDAIFIPAFQREKTTFIEANKMNVPIIAVCDTNANPTKAEYVIPANDDAVNAIRMMVTLVADAIKEGTTAAANEPKINKEEIAA</sequence>
<dbReference type="InterPro" id="IPR023591">
    <property type="entry name" value="Ribosomal_uS2_flav_dom_sf"/>
</dbReference>
<gene>
    <name evidence="5 6" type="primary">rpsB</name>
    <name evidence="6" type="ORF">COU32_00775</name>
</gene>
<evidence type="ECO:0000256" key="2">
    <source>
        <dbReference type="ARBA" id="ARBA00022980"/>
    </source>
</evidence>